<evidence type="ECO:0000256" key="1">
    <source>
        <dbReference type="SAM" id="MobiDB-lite"/>
    </source>
</evidence>
<sequence length="459" mass="51894">MDRRQQGKRSKPRSSSQSSSTEQRVSTHTPLFKRSSKSIERSSSNVEENPPDRVNENPGRRTARQKFCDICQHLLSCCGISPCREREELETVYSQQSTSAPAPDPSSTPPSEIPLQHPRKASFSYPIGQSFFPEPTRKTEGNGEKKILPELNGGVSSLQKLQELLNKLGSQAGLRNHILFEFFKIVARSSRNTGEGFTLFVHPITTDEITSLGSENVNPTLVTKYVEDSRVVDPIKCASYLELTPSSTNAEFVSAELKLSHLLLSKLECRPTFEAITMNPIFIKEGPPPERLFANVLELKYNHKEYIRLCNTRTESMGIKVLDIRIWSEEVASQPPFQRIQSKTTMCSRIVESIRASLPLLQKLDDEEESNYVIYDAHLNVCPYWITQITVSSVSSDGVSPENCPAIQESRAAMQRLEFYGDPLIKWQSPTTVMTADVCNKIIERYLKFVRALCQIWQK</sequence>
<feature type="compositionally biased region" description="Basic residues" evidence="1">
    <location>
        <begin position="1"/>
        <end position="12"/>
    </location>
</feature>
<feature type="region of interest" description="Disordered" evidence="1">
    <location>
        <begin position="92"/>
        <end position="118"/>
    </location>
</feature>
<evidence type="ECO:0000313" key="3">
    <source>
        <dbReference type="Proteomes" id="UP000230233"/>
    </source>
</evidence>
<dbReference type="EMBL" id="PDUG01000006">
    <property type="protein sequence ID" value="PIC19359.1"/>
    <property type="molecule type" value="Genomic_DNA"/>
</dbReference>
<comment type="caution">
    <text evidence="2">The sequence shown here is derived from an EMBL/GenBank/DDBJ whole genome shotgun (WGS) entry which is preliminary data.</text>
</comment>
<feature type="region of interest" description="Disordered" evidence="1">
    <location>
        <begin position="1"/>
        <end position="61"/>
    </location>
</feature>
<name>A0A2G5SWS0_9PELO</name>
<feature type="compositionally biased region" description="Low complexity" evidence="1">
    <location>
        <begin position="13"/>
        <end position="26"/>
    </location>
</feature>
<evidence type="ECO:0000313" key="2">
    <source>
        <dbReference type="EMBL" id="PIC19359.1"/>
    </source>
</evidence>
<feature type="compositionally biased region" description="Pro residues" evidence="1">
    <location>
        <begin position="102"/>
        <end position="112"/>
    </location>
</feature>
<proteinExistence type="predicted"/>
<gene>
    <name evidence="2" type="primary">Cnig_chr_X.g24938</name>
    <name evidence="2" type="ORF">B9Z55_024938</name>
</gene>
<dbReference type="OrthoDB" id="10353199at2759"/>
<feature type="compositionally biased region" description="Basic and acidic residues" evidence="1">
    <location>
        <begin position="50"/>
        <end position="59"/>
    </location>
</feature>
<dbReference type="Proteomes" id="UP000230233">
    <property type="component" value="Chromosome X"/>
</dbReference>
<organism evidence="2 3">
    <name type="scientific">Caenorhabditis nigoni</name>
    <dbReference type="NCBI Taxonomy" id="1611254"/>
    <lineage>
        <taxon>Eukaryota</taxon>
        <taxon>Metazoa</taxon>
        <taxon>Ecdysozoa</taxon>
        <taxon>Nematoda</taxon>
        <taxon>Chromadorea</taxon>
        <taxon>Rhabditida</taxon>
        <taxon>Rhabditina</taxon>
        <taxon>Rhabditomorpha</taxon>
        <taxon>Rhabditoidea</taxon>
        <taxon>Rhabditidae</taxon>
        <taxon>Peloderinae</taxon>
        <taxon>Caenorhabditis</taxon>
    </lineage>
</organism>
<dbReference type="AlphaFoldDB" id="A0A2G5SWS0"/>
<reference evidence="3" key="1">
    <citation type="submission" date="2017-10" db="EMBL/GenBank/DDBJ databases">
        <title>Rapid genome shrinkage in a self-fertile nematode reveals novel sperm competition proteins.</title>
        <authorList>
            <person name="Yin D."/>
            <person name="Schwarz E.M."/>
            <person name="Thomas C.G."/>
            <person name="Felde R.L."/>
            <person name="Korf I.F."/>
            <person name="Cutter A.D."/>
            <person name="Schartner C.M."/>
            <person name="Ralston E.J."/>
            <person name="Meyer B.J."/>
            <person name="Haag E.S."/>
        </authorList>
    </citation>
    <scope>NUCLEOTIDE SEQUENCE [LARGE SCALE GENOMIC DNA]</scope>
    <source>
        <strain evidence="3">JU1422</strain>
    </source>
</reference>
<accession>A0A2G5SWS0</accession>
<protein>
    <submittedName>
        <fullName evidence="2">Uncharacterized protein</fullName>
    </submittedName>
</protein>
<keyword evidence="3" id="KW-1185">Reference proteome</keyword>